<dbReference type="Proteomes" id="UP000187209">
    <property type="component" value="Unassembled WGS sequence"/>
</dbReference>
<feature type="compositionally biased region" description="Polar residues" evidence="2">
    <location>
        <begin position="946"/>
        <end position="955"/>
    </location>
</feature>
<dbReference type="OrthoDB" id="327624at2759"/>
<feature type="coiled-coil region" evidence="1">
    <location>
        <begin position="26"/>
        <end position="128"/>
    </location>
</feature>
<keyword evidence="1" id="KW-0175">Coiled coil</keyword>
<accession>A0A1R2B101</accession>
<dbReference type="AlphaFoldDB" id="A0A1R2B101"/>
<feature type="region of interest" description="Disordered" evidence="2">
    <location>
        <begin position="944"/>
        <end position="985"/>
    </location>
</feature>
<dbReference type="EMBL" id="MPUH01001087">
    <property type="protein sequence ID" value="OMJ70438.1"/>
    <property type="molecule type" value="Genomic_DNA"/>
</dbReference>
<evidence type="ECO:0000313" key="3">
    <source>
        <dbReference type="EMBL" id="OMJ70438.1"/>
    </source>
</evidence>
<gene>
    <name evidence="3" type="ORF">SteCoe_31577</name>
</gene>
<feature type="region of interest" description="Disordered" evidence="2">
    <location>
        <begin position="810"/>
        <end position="898"/>
    </location>
</feature>
<proteinExistence type="predicted"/>
<name>A0A1R2B101_9CILI</name>
<feature type="compositionally biased region" description="Basic and acidic residues" evidence="2">
    <location>
        <begin position="958"/>
        <end position="969"/>
    </location>
</feature>
<comment type="caution">
    <text evidence="3">The sequence shown here is derived from an EMBL/GenBank/DDBJ whole genome shotgun (WGS) entry which is preliminary data.</text>
</comment>
<keyword evidence="4" id="KW-1185">Reference proteome</keyword>
<reference evidence="3 4" key="1">
    <citation type="submission" date="2016-11" db="EMBL/GenBank/DDBJ databases">
        <title>The macronuclear genome of Stentor coeruleus: a giant cell with tiny introns.</title>
        <authorList>
            <person name="Slabodnick M."/>
            <person name="Ruby J.G."/>
            <person name="Reiff S.B."/>
            <person name="Swart E.C."/>
            <person name="Gosai S."/>
            <person name="Prabakaran S."/>
            <person name="Witkowska E."/>
            <person name="Larue G.E."/>
            <person name="Fisher S."/>
            <person name="Freeman R.M."/>
            <person name="Gunawardena J."/>
            <person name="Chu W."/>
            <person name="Stover N.A."/>
            <person name="Gregory B.D."/>
            <person name="Nowacki M."/>
            <person name="Derisi J."/>
            <person name="Roy S.W."/>
            <person name="Marshall W.F."/>
            <person name="Sood P."/>
        </authorList>
    </citation>
    <scope>NUCLEOTIDE SEQUENCE [LARGE SCALE GENOMIC DNA]</scope>
    <source>
        <strain evidence="3">WM001</strain>
    </source>
</reference>
<protein>
    <submittedName>
        <fullName evidence="3">Uncharacterized protein</fullName>
    </submittedName>
</protein>
<feature type="compositionally biased region" description="Basic and acidic residues" evidence="2">
    <location>
        <begin position="819"/>
        <end position="852"/>
    </location>
</feature>
<sequence length="1025" mass="120266">MFRNNEAKFYKSHYSFDQSSSNIEKLSFLQQNLSLAFETIQELKLERDQLKDSLRNSIEEIKYKKQLQDLGQSSNKMQNLTIENSKKQALKEELQNLKKIAMEKDKIIQAMGKKIKDHKQEKNNLKNINKKQLLSLSNISEKDNYIQILEKRLREQSFVLEKTVSEEDFMNIKIQLKEKTLVLESSLKELASEKSNWKKFYDFLGEQIPEYQKTNNKSLDKNDWQNFSEFVLSLKNSNTEKDLIIESLTEKVKNLTTKKQEKTANNTSYQIKNEKCHTFGLDSIKIPLENLGFLSEIKNLAYIIIEKVHLNSKIHDYFKSRLVCSKRFRSMIENQEFPESLLQVMKLLIDILDYHAIISTKNVYQNESKTLDFTNVPISKKKKSPENSHKITCWTQTNDDKNFLEKKTPIIIGKFDKNYNKNNRSIQTSFDTHEVKFSKTWGQVSIKTPQNKHIKYDISDSSYNEKSSNKNSCEYIKIQENVYDYQQEPHIWNNKSLKDRKNKLNGHKKVYIENDSSSKNVKLNRNPNENLNQGIKHPIVNRIQHIKKPNKERKYNAKDYENLSSHQDFYSIPHTSSRQKNIVNNTSRSIKNEDSSLEVYHKKYQSPESHYENFPVSDTESSYEEIPRPISSIPNRVPSPKKNLDVTLFDENPQLLKISNKKATDLPGINNKISLLVPNNSYTTGDKEYSNFIDHNISEMSFKSMKYQISKDRIYTDSDDNIEKYDEISDDVEGEYTNRGFLSQRSGSRSKKVSKMVGIKKYAKVQKKDSLMSRGNSKILLNTKFNNEEEKCLKSLLSIERSYPNLENSQKLKSSLKYRHNEQVEKDKSSGRQIIDDNYKSQSPKDHDESKISRNSIKITEDCNEKSISPPLNDESFRDLSNNKRHKSPEELDDYTDYYEDASNKKYVEDRKDFKGFSEQNSPKKERKRSGWDLSALEIHVKEPQETSITETSMENYGDQKKEEKLLEGKKKKYRSKTPEEDKNRFKEYKQDIIKEENCWESASDFFTLKKSEENSKDSASLKNM</sequence>
<evidence type="ECO:0000256" key="2">
    <source>
        <dbReference type="SAM" id="MobiDB-lite"/>
    </source>
</evidence>
<organism evidence="3 4">
    <name type="scientific">Stentor coeruleus</name>
    <dbReference type="NCBI Taxonomy" id="5963"/>
    <lineage>
        <taxon>Eukaryota</taxon>
        <taxon>Sar</taxon>
        <taxon>Alveolata</taxon>
        <taxon>Ciliophora</taxon>
        <taxon>Postciliodesmatophora</taxon>
        <taxon>Heterotrichea</taxon>
        <taxon>Heterotrichida</taxon>
        <taxon>Stentoridae</taxon>
        <taxon>Stentor</taxon>
    </lineage>
</organism>
<evidence type="ECO:0000256" key="1">
    <source>
        <dbReference type="SAM" id="Coils"/>
    </source>
</evidence>
<evidence type="ECO:0000313" key="4">
    <source>
        <dbReference type="Proteomes" id="UP000187209"/>
    </source>
</evidence>